<dbReference type="Proteomes" id="UP001341281">
    <property type="component" value="Chromosome 09"/>
</dbReference>
<dbReference type="EMBL" id="CP144753">
    <property type="protein sequence ID" value="WVZ91806.1"/>
    <property type="molecule type" value="Genomic_DNA"/>
</dbReference>
<name>A0AAQ3X9U9_PASNO</name>
<evidence type="ECO:0000313" key="2">
    <source>
        <dbReference type="EMBL" id="WVZ91806.1"/>
    </source>
</evidence>
<keyword evidence="3" id="KW-1185">Reference proteome</keyword>
<feature type="region of interest" description="Disordered" evidence="1">
    <location>
        <begin position="1"/>
        <end position="29"/>
    </location>
</feature>
<gene>
    <name evidence="2" type="ORF">U9M48_037932</name>
</gene>
<proteinExistence type="predicted"/>
<dbReference type="PANTHER" id="PTHR36617">
    <property type="entry name" value="PROTEIN, PUTATIVE-RELATED"/>
    <property type="match status" value="1"/>
</dbReference>
<evidence type="ECO:0000256" key="1">
    <source>
        <dbReference type="SAM" id="MobiDB-lite"/>
    </source>
</evidence>
<protein>
    <submittedName>
        <fullName evidence="2">Uncharacterized protein</fullName>
    </submittedName>
</protein>
<dbReference type="PANTHER" id="PTHR36617:SF17">
    <property type="entry name" value="OS01G0114800 PROTEIN"/>
    <property type="match status" value="1"/>
</dbReference>
<sequence length="284" mass="30834">MGGERRARGACARRRRESSGGAPGGVARTWPATVPRPAVTKPVLFGGLGVPDMRLMGMALQARWLCLQRCPDDKACSALPIKVEPVIHELVQASILFVVGDGRSVLFWVDCWLDGKSVPDIAPNLPALVSSRVRTTQTVADALHQGRWIRELTGGLTVPAIVDYLRLAEALRGVRLQPLVQDVPVWRWTSNGRFTVKSTYQLLHEGSTCFPKVAALWKIWASLRRGDDATERLIGGVATGCKRTPCATSAAQRKRPVITCSLDAPSHGKCGRGFWRSAAGVVPQ</sequence>
<accession>A0AAQ3X9U9</accession>
<dbReference type="AlphaFoldDB" id="A0AAQ3X9U9"/>
<evidence type="ECO:0000313" key="3">
    <source>
        <dbReference type="Proteomes" id="UP001341281"/>
    </source>
</evidence>
<organism evidence="2 3">
    <name type="scientific">Paspalum notatum var. saurae</name>
    <dbReference type="NCBI Taxonomy" id="547442"/>
    <lineage>
        <taxon>Eukaryota</taxon>
        <taxon>Viridiplantae</taxon>
        <taxon>Streptophyta</taxon>
        <taxon>Embryophyta</taxon>
        <taxon>Tracheophyta</taxon>
        <taxon>Spermatophyta</taxon>
        <taxon>Magnoliopsida</taxon>
        <taxon>Liliopsida</taxon>
        <taxon>Poales</taxon>
        <taxon>Poaceae</taxon>
        <taxon>PACMAD clade</taxon>
        <taxon>Panicoideae</taxon>
        <taxon>Andropogonodae</taxon>
        <taxon>Paspaleae</taxon>
        <taxon>Paspalinae</taxon>
        <taxon>Paspalum</taxon>
    </lineage>
</organism>
<reference evidence="2 3" key="1">
    <citation type="submission" date="2024-02" db="EMBL/GenBank/DDBJ databases">
        <title>High-quality chromosome-scale genome assembly of Pensacola bahiagrass (Paspalum notatum Flugge var. saurae).</title>
        <authorList>
            <person name="Vega J.M."/>
            <person name="Podio M."/>
            <person name="Orjuela J."/>
            <person name="Siena L.A."/>
            <person name="Pessino S.C."/>
            <person name="Combes M.C."/>
            <person name="Mariac C."/>
            <person name="Albertini E."/>
            <person name="Pupilli F."/>
            <person name="Ortiz J.P.A."/>
            <person name="Leblanc O."/>
        </authorList>
    </citation>
    <scope>NUCLEOTIDE SEQUENCE [LARGE SCALE GENOMIC DNA]</scope>
    <source>
        <strain evidence="2">R1</strain>
        <tissue evidence="2">Leaf</tissue>
    </source>
</reference>